<proteinExistence type="predicted"/>
<sequence>MGRMSKLAGVAHNLAHHAGSGLSCVSPHLAQALRAAGVETTEIDLLAPAPYPPKAAKLQPLRLALASLQATAKTLLAKHGFSTSDVSSMTLYATPAPWDKDGYSLHTRAVLISSTGRTYDSGWLQ</sequence>
<dbReference type="PROSITE" id="PS51257">
    <property type="entry name" value="PROKAR_LIPOPROTEIN"/>
    <property type="match status" value="1"/>
</dbReference>
<evidence type="ECO:0000313" key="1">
    <source>
        <dbReference type="EMBL" id="RGP55141.1"/>
    </source>
</evidence>
<name>A0A395R4V7_9PSED</name>
<dbReference type="Proteomes" id="UP000265411">
    <property type="component" value="Unassembled WGS sequence"/>
</dbReference>
<keyword evidence="2" id="KW-1185">Reference proteome</keyword>
<dbReference type="AlphaFoldDB" id="A0A395R4V7"/>
<accession>A0A395R4V7</accession>
<comment type="caution">
    <text evidence="1">The sequence shown here is derived from an EMBL/GenBank/DDBJ whole genome shotgun (WGS) entry which is preliminary data.</text>
</comment>
<evidence type="ECO:0000313" key="2">
    <source>
        <dbReference type="Proteomes" id="UP000265411"/>
    </source>
</evidence>
<gene>
    <name evidence="1" type="ORF">ASB58_08665</name>
</gene>
<dbReference type="EMBL" id="LMAZ01000002">
    <property type="protein sequence ID" value="RGP55141.1"/>
    <property type="molecule type" value="Genomic_DNA"/>
</dbReference>
<reference evidence="1 2" key="1">
    <citation type="journal article" date="2018" name="Syst. Appl. Microbiol.">
        <title>Pseudomonas gallaeciensis sp. nov., isolated from crude-oil-contaminated intertidal sand samples after the Prestige oil spill.</title>
        <authorList>
            <person name="Mulet M."/>
            <person name="Sanchez D."/>
            <person name="Rodriguez A.C."/>
            <person name="Nogales B."/>
            <person name="Bosch R."/>
            <person name="Busquets A."/>
            <person name="Gomila M."/>
            <person name="Lalucat J."/>
            <person name="Garcia-Valdes E."/>
        </authorList>
    </citation>
    <scope>NUCLEOTIDE SEQUENCE [LARGE SCALE GENOMIC DNA]</scope>
    <source>
        <strain evidence="1 2">V113</strain>
    </source>
</reference>
<organism evidence="1 2">
    <name type="scientific">Pseudomonas abyssi</name>
    <dbReference type="NCBI Taxonomy" id="170540"/>
    <lineage>
        <taxon>Bacteria</taxon>
        <taxon>Pseudomonadati</taxon>
        <taxon>Pseudomonadota</taxon>
        <taxon>Gammaproteobacteria</taxon>
        <taxon>Pseudomonadales</taxon>
        <taxon>Pseudomonadaceae</taxon>
        <taxon>Pseudomonas</taxon>
    </lineage>
</organism>
<protein>
    <submittedName>
        <fullName evidence="1">Uncharacterized protein</fullName>
    </submittedName>
</protein>